<reference evidence="1 2" key="1">
    <citation type="submission" date="2024-01" db="EMBL/GenBank/DDBJ databases">
        <title>The complete chloroplast genome sequence of Lithospermum erythrorhizon: insights into the phylogenetic relationship among Boraginaceae species and the maternal lineages of purple gromwells.</title>
        <authorList>
            <person name="Okada T."/>
            <person name="Watanabe K."/>
        </authorList>
    </citation>
    <scope>NUCLEOTIDE SEQUENCE [LARGE SCALE GENOMIC DNA]</scope>
</reference>
<keyword evidence="2" id="KW-1185">Reference proteome</keyword>
<gene>
    <name evidence="1" type="ORF">LIER_14974</name>
</gene>
<accession>A0AAV3Q160</accession>
<evidence type="ECO:0000313" key="2">
    <source>
        <dbReference type="Proteomes" id="UP001454036"/>
    </source>
</evidence>
<comment type="caution">
    <text evidence="1">The sequence shown here is derived from an EMBL/GenBank/DDBJ whole genome shotgun (WGS) entry which is preliminary data.</text>
</comment>
<dbReference type="PANTHER" id="PTHR37610:SF40">
    <property type="entry name" value="OS01G0909600 PROTEIN"/>
    <property type="match status" value="1"/>
</dbReference>
<evidence type="ECO:0000313" key="1">
    <source>
        <dbReference type="EMBL" id="GAA0157784.1"/>
    </source>
</evidence>
<dbReference type="PANTHER" id="PTHR37610">
    <property type="entry name" value="CCHC-TYPE DOMAIN-CONTAINING PROTEIN"/>
    <property type="match status" value="1"/>
</dbReference>
<dbReference type="AlphaFoldDB" id="A0AAV3Q160"/>
<protein>
    <recommendedName>
        <fullName evidence="3">Retrotransposon gag domain-containing protein</fullName>
    </recommendedName>
</protein>
<proteinExistence type="predicted"/>
<sequence length="125" mass="14626">MMIALEARDKLGFLTGEVEIPTENSTSYKQWRKVNSTFISWIMNAMTSEIFVFAKDAKVSWNEIKESFEGSNGLRVYDLRRKIYAARQGMDTVSKYYNTLKSYWDELRILKPSVVQNTDGEERMM</sequence>
<name>A0AAV3Q160_LITER</name>
<evidence type="ECO:0008006" key="3">
    <source>
        <dbReference type="Google" id="ProtNLM"/>
    </source>
</evidence>
<dbReference type="Pfam" id="PF14223">
    <property type="entry name" value="Retrotran_gag_2"/>
    <property type="match status" value="1"/>
</dbReference>
<dbReference type="Proteomes" id="UP001454036">
    <property type="component" value="Unassembled WGS sequence"/>
</dbReference>
<organism evidence="1 2">
    <name type="scientific">Lithospermum erythrorhizon</name>
    <name type="common">Purple gromwell</name>
    <name type="synonym">Lithospermum officinale var. erythrorhizon</name>
    <dbReference type="NCBI Taxonomy" id="34254"/>
    <lineage>
        <taxon>Eukaryota</taxon>
        <taxon>Viridiplantae</taxon>
        <taxon>Streptophyta</taxon>
        <taxon>Embryophyta</taxon>
        <taxon>Tracheophyta</taxon>
        <taxon>Spermatophyta</taxon>
        <taxon>Magnoliopsida</taxon>
        <taxon>eudicotyledons</taxon>
        <taxon>Gunneridae</taxon>
        <taxon>Pentapetalae</taxon>
        <taxon>asterids</taxon>
        <taxon>lamiids</taxon>
        <taxon>Boraginales</taxon>
        <taxon>Boraginaceae</taxon>
        <taxon>Boraginoideae</taxon>
        <taxon>Lithospermeae</taxon>
        <taxon>Lithospermum</taxon>
    </lineage>
</organism>
<dbReference type="EMBL" id="BAABME010003185">
    <property type="protein sequence ID" value="GAA0157784.1"/>
    <property type="molecule type" value="Genomic_DNA"/>
</dbReference>